<proteinExistence type="predicted"/>
<dbReference type="InterPro" id="IPR013934">
    <property type="entry name" value="Utp13_C"/>
</dbReference>
<accession>G0QRR7</accession>
<comment type="subcellular location">
    <subcellularLocation>
        <location evidence="1">Nucleus</location>
        <location evidence="1">Nucleolus</location>
    </subcellularLocation>
</comment>
<dbReference type="EMBL" id="GL983798">
    <property type="protein sequence ID" value="EGR32092.1"/>
    <property type="molecule type" value="Genomic_DNA"/>
</dbReference>
<keyword evidence="4" id="KW-0539">Nucleus</keyword>
<dbReference type="InterPro" id="IPR001680">
    <property type="entry name" value="WD40_rpt"/>
</dbReference>
<keyword evidence="8" id="KW-1185">Reference proteome</keyword>
<keyword evidence="3" id="KW-0677">Repeat</keyword>
<dbReference type="AlphaFoldDB" id="G0QRR7"/>
<dbReference type="Gene3D" id="2.130.10.10">
    <property type="entry name" value="YVTN repeat-like/Quinoprotein amine dehydrogenase"/>
    <property type="match status" value="1"/>
</dbReference>
<name>G0QRR7_ICHMU</name>
<evidence type="ECO:0000256" key="5">
    <source>
        <dbReference type="PROSITE-ProRule" id="PRU00221"/>
    </source>
</evidence>
<gene>
    <name evidence="7" type="ORF">IMG5_097060</name>
</gene>
<dbReference type="GO" id="GO:0000480">
    <property type="term" value="P:endonucleolytic cleavage in 5'-ETS of tricistronic rRNA transcript (SSU-rRNA, 5.8S rRNA, LSU-rRNA)"/>
    <property type="evidence" value="ECO:0007669"/>
    <property type="project" value="TreeGrafter"/>
</dbReference>
<dbReference type="RefSeq" id="XP_004035578.1">
    <property type="nucleotide sequence ID" value="XM_004035530.1"/>
</dbReference>
<feature type="repeat" description="WD" evidence="5">
    <location>
        <begin position="108"/>
        <end position="149"/>
    </location>
</feature>
<dbReference type="Proteomes" id="UP000008983">
    <property type="component" value="Unassembled WGS sequence"/>
</dbReference>
<dbReference type="PRINTS" id="PR00320">
    <property type="entry name" value="GPROTEINBRPT"/>
</dbReference>
<reference evidence="7 8" key="1">
    <citation type="submission" date="2011-07" db="EMBL/GenBank/DDBJ databases">
        <authorList>
            <person name="Coyne R."/>
            <person name="Brami D."/>
            <person name="Johnson J."/>
            <person name="Hostetler J."/>
            <person name="Hannick L."/>
            <person name="Clark T."/>
            <person name="Cassidy-Hanley D."/>
            <person name="Inman J."/>
        </authorList>
    </citation>
    <scope>NUCLEOTIDE SEQUENCE [LARGE SCALE GENOMIC DNA]</scope>
    <source>
        <strain evidence="7 8">G5</strain>
    </source>
</reference>
<dbReference type="GO" id="GO:0030686">
    <property type="term" value="C:90S preribosome"/>
    <property type="evidence" value="ECO:0007669"/>
    <property type="project" value="TreeGrafter"/>
</dbReference>
<dbReference type="Pfam" id="PF08625">
    <property type="entry name" value="Utp13"/>
    <property type="match status" value="1"/>
</dbReference>
<evidence type="ECO:0000256" key="2">
    <source>
        <dbReference type="ARBA" id="ARBA00022574"/>
    </source>
</evidence>
<evidence type="ECO:0000313" key="8">
    <source>
        <dbReference type="Proteomes" id="UP000008983"/>
    </source>
</evidence>
<sequence length="395" mass="46321">MKKFFKKSKPEQEAENVTSSLRTILGHQKGINVTVFSPNEKLIASSSQDKQIKIWDAEKLQCKIVLKGHKKGVWDLCFSPVEKLLCSSSGDSTIKIWNLENGECVSTLEGHQGTVLKCKWISFGLQIISTGADGLIKIWNAKKGACLNTIDKHQGKIWALDISDYDRFGKQYMITGGNDSNLFFWQDITKEEEQKKKEQEHEVLIQQDNYQQHLRNQDYLNAARVAFQYNFVSKFHQSLELLFNRQNFQNEIIYTVSDMQFQINENNINDEEIQNLILNFMQLDFNKLLYYIRDMNTIQKYSKVAQKVLNYVIMNTHIDQFEGLSKNFKKQEKQKKENNKDDKINNCTPQQEFINMLEILISYSQRHGERMEKFIKKSYYLDLVLQKMDILQISE</sequence>
<evidence type="ECO:0000256" key="3">
    <source>
        <dbReference type="ARBA" id="ARBA00022737"/>
    </source>
</evidence>
<dbReference type="InterPro" id="IPR020472">
    <property type="entry name" value="WD40_PAC1"/>
</dbReference>
<dbReference type="EC" id="2.7.11.7" evidence="7"/>
<dbReference type="OMA" id="FSSNKWE"/>
<dbReference type="PANTHER" id="PTHR19854:SF15">
    <property type="entry name" value="TRANSDUCIN BETA-LIKE PROTEIN 3"/>
    <property type="match status" value="1"/>
</dbReference>
<dbReference type="PANTHER" id="PTHR19854">
    <property type="entry name" value="TRANSDUCIN BETA-LIKE 3"/>
    <property type="match status" value="1"/>
</dbReference>
<dbReference type="eggNOG" id="KOG0319">
    <property type="taxonomic scope" value="Eukaryota"/>
</dbReference>
<dbReference type="InterPro" id="IPR019775">
    <property type="entry name" value="WD40_repeat_CS"/>
</dbReference>
<evidence type="ECO:0000256" key="1">
    <source>
        <dbReference type="ARBA" id="ARBA00004604"/>
    </source>
</evidence>
<dbReference type="GO" id="GO:0016905">
    <property type="term" value="F:myosin heavy chain kinase activity"/>
    <property type="evidence" value="ECO:0007669"/>
    <property type="project" value="UniProtKB-EC"/>
</dbReference>
<feature type="domain" description="U3 small nucleolar RNA-associated protein 13 C-terminal" evidence="6">
    <location>
        <begin position="210"/>
        <end position="388"/>
    </location>
</feature>
<dbReference type="PROSITE" id="PS50082">
    <property type="entry name" value="WD_REPEATS_2"/>
    <property type="match status" value="3"/>
</dbReference>
<feature type="repeat" description="WD" evidence="5">
    <location>
        <begin position="66"/>
        <end position="107"/>
    </location>
</feature>
<protein>
    <submittedName>
        <fullName evidence="7">WD40 repeat protein</fullName>
        <ecNumber evidence="7">2.7.11.7</ecNumber>
    </submittedName>
</protein>
<keyword evidence="7" id="KW-0808">Transferase</keyword>
<evidence type="ECO:0000256" key="4">
    <source>
        <dbReference type="ARBA" id="ARBA00023242"/>
    </source>
</evidence>
<keyword evidence="2 5" id="KW-0853">WD repeat</keyword>
<dbReference type="CDD" id="cd00200">
    <property type="entry name" value="WD40"/>
    <property type="match status" value="1"/>
</dbReference>
<dbReference type="GO" id="GO:0000472">
    <property type="term" value="P:endonucleolytic cleavage to generate mature 5'-end of SSU-rRNA from (SSU-rRNA, 5.8S rRNA, LSU-rRNA)"/>
    <property type="evidence" value="ECO:0007669"/>
    <property type="project" value="TreeGrafter"/>
</dbReference>
<dbReference type="InterPro" id="IPR036322">
    <property type="entry name" value="WD40_repeat_dom_sf"/>
</dbReference>
<dbReference type="OrthoDB" id="674604at2759"/>
<dbReference type="InParanoid" id="G0QRR7"/>
<dbReference type="PROSITE" id="PS00678">
    <property type="entry name" value="WD_REPEATS_1"/>
    <property type="match status" value="1"/>
</dbReference>
<dbReference type="GO" id="GO:0034511">
    <property type="term" value="F:U3 snoRNA binding"/>
    <property type="evidence" value="ECO:0007669"/>
    <property type="project" value="TreeGrafter"/>
</dbReference>
<feature type="repeat" description="WD" evidence="5">
    <location>
        <begin position="24"/>
        <end position="56"/>
    </location>
</feature>
<dbReference type="GeneID" id="14908245"/>
<dbReference type="Pfam" id="PF00400">
    <property type="entry name" value="WD40"/>
    <property type="match status" value="4"/>
</dbReference>
<dbReference type="GO" id="GO:0032040">
    <property type="term" value="C:small-subunit processome"/>
    <property type="evidence" value="ECO:0007669"/>
    <property type="project" value="InterPro"/>
</dbReference>
<evidence type="ECO:0000259" key="6">
    <source>
        <dbReference type="Pfam" id="PF08625"/>
    </source>
</evidence>
<dbReference type="InterPro" id="IPR015943">
    <property type="entry name" value="WD40/YVTN_repeat-like_dom_sf"/>
</dbReference>
<dbReference type="STRING" id="857967.G0QRR7"/>
<dbReference type="PROSITE" id="PS50294">
    <property type="entry name" value="WD_REPEATS_REGION"/>
    <property type="match status" value="3"/>
</dbReference>
<organism evidence="7 8">
    <name type="scientific">Ichthyophthirius multifiliis</name>
    <name type="common">White spot disease agent</name>
    <name type="synonym">Ich</name>
    <dbReference type="NCBI Taxonomy" id="5932"/>
    <lineage>
        <taxon>Eukaryota</taxon>
        <taxon>Sar</taxon>
        <taxon>Alveolata</taxon>
        <taxon>Ciliophora</taxon>
        <taxon>Intramacronucleata</taxon>
        <taxon>Oligohymenophorea</taxon>
        <taxon>Hymenostomatida</taxon>
        <taxon>Ophryoglenina</taxon>
        <taxon>Ichthyophthirius</taxon>
    </lineage>
</organism>
<dbReference type="SMART" id="SM00320">
    <property type="entry name" value="WD40"/>
    <property type="match status" value="4"/>
</dbReference>
<dbReference type="SUPFAM" id="SSF50978">
    <property type="entry name" value="WD40 repeat-like"/>
    <property type="match status" value="1"/>
</dbReference>
<evidence type="ECO:0000313" key="7">
    <source>
        <dbReference type="EMBL" id="EGR32092.1"/>
    </source>
</evidence>